<sequence length="59" mass="6874">MRGKKVVRNDKKGTGQQKRCGVVANNGVDEMKRKRREIERNIGMDKNKMKNTVYVFAYV</sequence>
<proteinExistence type="predicted"/>
<reference evidence="2" key="1">
    <citation type="journal article" date="2020" name="Nat. Commun.">
        <title>Genome assembly of wild tea tree DASZ reveals pedigree and selection history of tea varieties.</title>
        <authorList>
            <person name="Zhang W."/>
            <person name="Zhang Y."/>
            <person name="Qiu H."/>
            <person name="Guo Y."/>
            <person name="Wan H."/>
            <person name="Zhang X."/>
            <person name="Scossa F."/>
            <person name="Alseekh S."/>
            <person name="Zhang Q."/>
            <person name="Wang P."/>
            <person name="Xu L."/>
            <person name="Schmidt M.H."/>
            <person name="Jia X."/>
            <person name="Li D."/>
            <person name="Zhu A."/>
            <person name="Guo F."/>
            <person name="Chen W."/>
            <person name="Ni D."/>
            <person name="Usadel B."/>
            <person name="Fernie A.R."/>
            <person name="Wen W."/>
        </authorList>
    </citation>
    <scope>NUCLEOTIDE SEQUENCE [LARGE SCALE GENOMIC DNA]</scope>
    <source>
        <strain evidence="2">cv. G240</strain>
    </source>
</reference>
<keyword evidence="2" id="KW-1185">Reference proteome</keyword>
<dbReference type="AlphaFoldDB" id="A0A7J7HDX9"/>
<evidence type="ECO:0000313" key="2">
    <source>
        <dbReference type="Proteomes" id="UP000593564"/>
    </source>
</evidence>
<dbReference type="Proteomes" id="UP000593564">
    <property type="component" value="Unassembled WGS sequence"/>
</dbReference>
<accession>A0A7J7HDX9</accession>
<dbReference type="EMBL" id="JACBKZ010000005">
    <property type="protein sequence ID" value="KAF5950098.1"/>
    <property type="molecule type" value="Genomic_DNA"/>
</dbReference>
<protein>
    <submittedName>
        <fullName evidence="1">Uncharacterized protein</fullName>
    </submittedName>
</protein>
<name>A0A7J7HDX9_CAMSI</name>
<evidence type="ECO:0000313" key="1">
    <source>
        <dbReference type="EMBL" id="KAF5950098.1"/>
    </source>
</evidence>
<organism evidence="1 2">
    <name type="scientific">Camellia sinensis</name>
    <name type="common">Tea plant</name>
    <name type="synonym">Thea sinensis</name>
    <dbReference type="NCBI Taxonomy" id="4442"/>
    <lineage>
        <taxon>Eukaryota</taxon>
        <taxon>Viridiplantae</taxon>
        <taxon>Streptophyta</taxon>
        <taxon>Embryophyta</taxon>
        <taxon>Tracheophyta</taxon>
        <taxon>Spermatophyta</taxon>
        <taxon>Magnoliopsida</taxon>
        <taxon>eudicotyledons</taxon>
        <taxon>Gunneridae</taxon>
        <taxon>Pentapetalae</taxon>
        <taxon>asterids</taxon>
        <taxon>Ericales</taxon>
        <taxon>Theaceae</taxon>
        <taxon>Camellia</taxon>
    </lineage>
</organism>
<comment type="caution">
    <text evidence="1">The sequence shown here is derived from an EMBL/GenBank/DDBJ whole genome shotgun (WGS) entry which is preliminary data.</text>
</comment>
<reference evidence="1 2" key="2">
    <citation type="submission" date="2020-07" db="EMBL/GenBank/DDBJ databases">
        <title>Genome assembly of wild tea tree DASZ reveals pedigree and selection history of tea varieties.</title>
        <authorList>
            <person name="Zhang W."/>
        </authorList>
    </citation>
    <scope>NUCLEOTIDE SEQUENCE [LARGE SCALE GENOMIC DNA]</scope>
    <source>
        <strain evidence="2">cv. G240</strain>
        <tissue evidence="1">Leaf</tissue>
    </source>
</reference>
<gene>
    <name evidence="1" type="ORF">HYC85_012091</name>
</gene>